<keyword evidence="5" id="KW-1185">Reference proteome</keyword>
<dbReference type="STRING" id="655819.J4VV49"/>
<evidence type="ECO:0000256" key="1">
    <source>
        <dbReference type="ARBA" id="ARBA00022448"/>
    </source>
</evidence>
<evidence type="ECO:0000256" key="2">
    <source>
        <dbReference type="ARBA" id="ARBA00023002"/>
    </source>
</evidence>
<dbReference type="GO" id="GO:0015677">
    <property type="term" value="P:copper ion import"/>
    <property type="evidence" value="ECO:0007669"/>
    <property type="project" value="TreeGrafter"/>
</dbReference>
<dbReference type="CDD" id="cd06186">
    <property type="entry name" value="NOX_Duox_like_FAD_NADP"/>
    <property type="match status" value="1"/>
</dbReference>
<sequence>MISWSEKPQKHFDLFIEPRGGFTQNLFALSYHGPTTRRAMFSGPHGKKLPVQSYENVVMLATGFGIAAHLPYLRKLIHDQNCRATSTRGIHLVWQIERRDVEFAAQKLLNEALDEDKLDGKHNLRIYIRSENIK</sequence>
<dbReference type="AlphaFoldDB" id="J4VV49"/>
<dbReference type="GO" id="GO:0000293">
    <property type="term" value="F:ferric-chelate reductase activity"/>
    <property type="evidence" value="ECO:0007669"/>
    <property type="project" value="TreeGrafter"/>
</dbReference>
<evidence type="ECO:0000313" key="4">
    <source>
        <dbReference type="EMBL" id="EJP62345.1"/>
    </source>
</evidence>
<dbReference type="InterPro" id="IPR013121">
    <property type="entry name" value="Fe_red_NAD-bd_6"/>
</dbReference>
<dbReference type="PANTHER" id="PTHR32361:SF26">
    <property type="entry name" value="FAD-BINDING 8 DOMAIN-CONTAINING PROTEIN-RELATED"/>
    <property type="match status" value="1"/>
</dbReference>
<dbReference type="InParanoid" id="J4VV49"/>
<gene>
    <name evidence="4" type="ORF">BBA_08671</name>
</gene>
<dbReference type="EMBL" id="JH725187">
    <property type="protein sequence ID" value="EJP62345.1"/>
    <property type="molecule type" value="Genomic_DNA"/>
</dbReference>
<dbReference type="PANTHER" id="PTHR32361">
    <property type="entry name" value="FERRIC/CUPRIC REDUCTASE TRANSMEMBRANE COMPONENT"/>
    <property type="match status" value="1"/>
</dbReference>
<proteinExistence type="predicted"/>
<dbReference type="Gene3D" id="3.40.50.80">
    <property type="entry name" value="Nucleotide-binding domain of ferredoxin-NADP reductase (FNR) module"/>
    <property type="match status" value="1"/>
</dbReference>
<keyword evidence="4" id="KW-0812">Transmembrane</keyword>
<dbReference type="GeneID" id="19891683"/>
<dbReference type="Proteomes" id="UP000002762">
    <property type="component" value="Unassembled WGS sequence"/>
</dbReference>
<dbReference type="SUPFAM" id="SSF52343">
    <property type="entry name" value="Ferredoxin reductase-like, C-terminal NADP-linked domain"/>
    <property type="match status" value="1"/>
</dbReference>
<dbReference type="Pfam" id="PF08030">
    <property type="entry name" value="NAD_binding_6"/>
    <property type="match status" value="1"/>
</dbReference>
<dbReference type="RefSeq" id="XP_008601990.1">
    <property type="nucleotide sequence ID" value="XM_008603768.1"/>
</dbReference>
<name>J4VV49_BEAB2</name>
<accession>J4VV49</accession>
<dbReference type="HOGENOM" id="CLU_1895810_0_0_1"/>
<protein>
    <submittedName>
        <fullName evidence="4">Metalloreductase transmembrane component</fullName>
    </submittedName>
</protein>
<dbReference type="InterPro" id="IPR039261">
    <property type="entry name" value="FNR_nucleotide-bd"/>
</dbReference>
<organism evidence="4 5">
    <name type="scientific">Beauveria bassiana (strain ARSEF 2860)</name>
    <name type="common">White muscardine disease fungus</name>
    <name type="synonym">Tritirachium shiotae</name>
    <dbReference type="NCBI Taxonomy" id="655819"/>
    <lineage>
        <taxon>Eukaryota</taxon>
        <taxon>Fungi</taxon>
        <taxon>Dikarya</taxon>
        <taxon>Ascomycota</taxon>
        <taxon>Pezizomycotina</taxon>
        <taxon>Sordariomycetes</taxon>
        <taxon>Hypocreomycetidae</taxon>
        <taxon>Hypocreales</taxon>
        <taxon>Cordycipitaceae</taxon>
        <taxon>Beauveria</taxon>
    </lineage>
</organism>
<dbReference type="InterPro" id="IPR051410">
    <property type="entry name" value="Ferric/Cupric_Reductase"/>
</dbReference>
<keyword evidence="2" id="KW-0560">Oxidoreductase</keyword>
<evidence type="ECO:0000259" key="3">
    <source>
        <dbReference type="Pfam" id="PF08030"/>
    </source>
</evidence>
<dbReference type="GO" id="GO:0006879">
    <property type="term" value="P:intracellular iron ion homeostasis"/>
    <property type="evidence" value="ECO:0007669"/>
    <property type="project" value="TreeGrafter"/>
</dbReference>
<dbReference type="GO" id="GO:0005886">
    <property type="term" value="C:plasma membrane"/>
    <property type="evidence" value="ECO:0007669"/>
    <property type="project" value="TreeGrafter"/>
</dbReference>
<dbReference type="GO" id="GO:0006826">
    <property type="term" value="P:iron ion transport"/>
    <property type="evidence" value="ECO:0007669"/>
    <property type="project" value="TreeGrafter"/>
</dbReference>
<keyword evidence="1" id="KW-0813">Transport</keyword>
<reference evidence="4 5" key="1">
    <citation type="journal article" date="2012" name="Sci. Rep.">
        <title>Genomic perspectives on the evolution of fungal entomopathogenicity in Beauveria bassiana.</title>
        <authorList>
            <person name="Xiao G."/>
            <person name="Ying S.H."/>
            <person name="Zheng P."/>
            <person name="Wang Z.L."/>
            <person name="Zhang S."/>
            <person name="Xie X.Q."/>
            <person name="Shang Y."/>
            <person name="St Leger R.J."/>
            <person name="Zhao G.P."/>
            <person name="Wang C."/>
            <person name="Feng M.G."/>
        </authorList>
    </citation>
    <scope>NUCLEOTIDE SEQUENCE [LARGE SCALE GENOMIC DNA]</scope>
    <source>
        <strain evidence="4 5">ARSEF 2860</strain>
    </source>
</reference>
<evidence type="ECO:0000313" key="5">
    <source>
        <dbReference type="Proteomes" id="UP000002762"/>
    </source>
</evidence>
<keyword evidence="4" id="KW-0472">Membrane</keyword>
<feature type="domain" description="Ferric reductase NAD binding" evidence="3">
    <location>
        <begin position="54"/>
        <end position="131"/>
    </location>
</feature>